<dbReference type="NCBIfam" id="TIGR00305">
    <property type="entry name" value="putative toxin-antitoxin system toxin component, PIN family"/>
    <property type="match status" value="1"/>
</dbReference>
<dbReference type="STRING" id="1177982.SAMN04489711_11541"/>
<accession>A0A1I2GK17</accession>
<protein>
    <submittedName>
        <fullName evidence="2">Putative toxin-antitoxin system toxin component, PIN family</fullName>
    </submittedName>
</protein>
<dbReference type="Proteomes" id="UP000199119">
    <property type="component" value="Unassembled WGS sequence"/>
</dbReference>
<dbReference type="AlphaFoldDB" id="A0A1I2GK17"/>
<sequence length="171" mass="18338">MPVEFRLPAAPGEGEAVRPVVVDTNVALDLLIFSDPRTAPLRQALAEGRLEWIATQVMRDELERVLAYPHIVARMEFYRVSAAQVLAAFDAQARLRDVAPRVAYVCKDADDQKFIDLAAAHAAILLSKDKAVLCMRKRLMLLGADIATALVLEDAAAAAAASEAAATATAA</sequence>
<dbReference type="Pfam" id="PF13470">
    <property type="entry name" value="PIN_3"/>
    <property type="match status" value="1"/>
</dbReference>
<organism evidence="2 3">
    <name type="scientific">Paracidovorax wautersii</name>
    <dbReference type="NCBI Taxonomy" id="1177982"/>
    <lineage>
        <taxon>Bacteria</taxon>
        <taxon>Pseudomonadati</taxon>
        <taxon>Pseudomonadota</taxon>
        <taxon>Betaproteobacteria</taxon>
        <taxon>Burkholderiales</taxon>
        <taxon>Comamonadaceae</taxon>
        <taxon>Paracidovorax</taxon>
    </lineage>
</organism>
<name>A0A1I2GK17_9BURK</name>
<feature type="domain" description="PIN" evidence="1">
    <location>
        <begin position="20"/>
        <end position="131"/>
    </location>
</feature>
<evidence type="ECO:0000313" key="3">
    <source>
        <dbReference type="Proteomes" id="UP000199119"/>
    </source>
</evidence>
<evidence type="ECO:0000259" key="1">
    <source>
        <dbReference type="Pfam" id="PF13470"/>
    </source>
</evidence>
<gene>
    <name evidence="2" type="ORF">SAMN04489711_11541</name>
</gene>
<reference evidence="3" key="1">
    <citation type="submission" date="2016-10" db="EMBL/GenBank/DDBJ databases">
        <authorList>
            <person name="Varghese N."/>
            <person name="Submissions S."/>
        </authorList>
    </citation>
    <scope>NUCLEOTIDE SEQUENCE [LARGE SCALE GENOMIC DNA]</scope>
    <source>
        <strain evidence="3">DSM 27981</strain>
    </source>
</reference>
<dbReference type="RefSeq" id="WP_092940986.1">
    <property type="nucleotide sequence ID" value="NZ_FONX01000015.1"/>
</dbReference>
<dbReference type="InterPro" id="IPR002850">
    <property type="entry name" value="PIN_toxin-like"/>
</dbReference>
<proteinExistence type="predicted"/>
<dbReference type="EMBL" id="FONX01000015">
    <property type="protein sequence ID" value="SFF17066.1"/>
    <property type="molecule type" value="Genomic_DNA"/>
</dbReference>
<dbReference type="InterPro" id="IPR029060">
    <property type="entry name" value="PIN-like_dom_sf"/>
</dbReference>
<dbReference type="InterPro" id="IPR002716">
    <property type="entry name" value="PIN_dom"/>
</dbReference>
<dbReference type="PANTHER" id="PTHR34610">
    <property type="entry name" value="SSL7007 PROTEIN"/>
    <property type="match status" value="1"/>
</dbReference>
<dbReference type="OrthoDB" id="9802272at2"/>
<keyword evidence="3" id="KW-1185">Reference proteome</keyword>
<dbReference type="SUPFAM" id="SSF88723">
    <property type="entry name" value="PIN domain-like"/>
    <property type="match status" value="1"/>
</dbReference>
<dbReference type="PANTHER" id="PTHR34610:SF3">
    <property type="entry name" value="SSL7007 PROTEIN"/>
    <property type="match status" value="1"/>
</dbReference>
<evidence type="ECO:0000313" key="2">
    <source>
        <dbReference type="EMBL" id="SFF17066.1"/>
    </source>
</evidence>